<evidence type="ECO:0000256" key="2">
    <source>
        <dbReference type="ARBA" id="ARBA00012438"/>
    </source>
</evidence>
<dbReference type="CDD" id="cd00130">
    <property type="entry name" value="PAS"/>
    <property type="match status" value="1"/>
</dbReference>
<dbReference type="EMBL" id="LAZR01006743">
    <property type="protein sequence ID" value="KKM89935.1"/>
    <property type="molecule type" value="Genomic_DNA"/>
</dbReference>
<evidence type="ECO:0000256" key="5">
    <source>
        <dbReference type="ARBA" id="ARBA00022777"/>
    </source>
</evidence>
<dbReference type="Pfam" id="PF00512">
    <property type="entry name" value="HisKA"/>
    <property type="match status" value="1"/>
</dbReference>
<dbReference type="EC" id="2.7.13.3" evidence="2"/>
<keyword evidence="3" id="KW-0597">Phosphoprotein</keyword>
<dbReference type="Pfam" id="PF02518">
    <property type="entry name" value="HATPase_c"/>
    <property type="match status" value="1"/>
</dbReference>
<dbReference type="InterPro" id="IPR003594">
    <property type="entry name" value="HATPase_dom"/>
</dbReference>
<dbReference type="AlphaFoldDB" id="A0A0F9NMC6"/>
<keyword evidence="4" id="KW-0808">Transferase</keyword>
<dbReference type="Gene3D" id="1.10.287.130">
    <property type="match status" value="1"/>
</dbReference>
<name>A0A0F9NMC6_9ZZZZ</name>
<evidence type="ECO:0000259" key="6">
    <source>
        <dbReference type="PROSITE" id="PS50109"/>
    </source>
</evidence>
<dbReference type="CDD" id="cd00082">
    <property type="entry name" value="HisKA"/>
    <property type="match status" value="1"/>
</dbReference>
<dbReference type="SUPFAM" id="SSF55874">
    <property type="entry name" value="ATPase domain of HSP90 chaperone/DNA topoisomerase II/histidine kinase"/>
    <property type="match status" value="1"/>
</dbReference>
<dbReference type="SUPFAM" id="SSF47384">
    <property type="entry name" value="Homodimeric domain of signal transducing histidine kinase"/>
    <property type="match status" value="1"/>
</dbReference>
<dbReference type="InterPro" id="IPR004358">
    <property type="entry name" value="Sig_transdc_His_kin-like_C"/>
</dbReference>
<gene>
    <name evidence="8" type="ORF">LCGC14_1243690</name>
</gene>
<dbReference type="CDD" id="cd00075">
    <property type="entry name" value="HATPase"/>
    <property type="match status" value="1"/>
</dbReference>
<dbReference type="SMART" id="SM00387">
    <property type="entry name" value="HATPase_c"/>
    <property type="match status" value="1"/>
</dbReference>
<dbReference type="InterPro" id="IPR005467">
    <property type="entry name" value="His_kinase_dom"/>
</dbReference>
<evidence type="ECO:0000259" key="7">
    <source>
        <dbReference type="PROSITE" id="PS50113"/>
    </source>
</evidence>
<proteinExistence type="predicted"/>
<dbReference type="InterPro" id="IPR000014">
    <property type="entry name" value="PAS"/>
</dbReference>
<feature type="domain" description="Histidine kinase" evidence="6">
    <location>
        <begin position="384"/>
        <end position="606"/>
    </location>
</feature>
<comment type="caution">
    <text evidence="8">The sequence shown here is derived from an EMBL/GenBank/DDBJ whole genome shotgun (WGS) entry which is preliminary data.</text>
</comment>
<dbReference type="Gene3D" id="3.30.565.10">
    <property type="entry name" value="Histidine kinase-like ATPase, C-terminal domain"/>
    <property type="match status" value="1"/>
</dbReference>
<dbReference type="PANTHER" id="PTHR43047:SF72">
    <property type="entry name" value="OSMOSENSING HISTIDINE PROTEIN KINASE SLN1"/>
    <property type="match status" value="1"/>
</dbReference>
<protein>
    <recommendedName>
        <fullName evidence="2">histidine kinase</fullName>
        <ecNumber evidence="2">2.7.13.3</ecNumber>
    </recommendedName>
</protein>
<dbReference type="InterPro" id="IPR036097">
    <property type="entry name" value="HisK_dim/P_sf"/>
</dbReference>
<feature type="domain" description="PAC" evidence="7">
    <location>
        <begin position="83"/>
        <end position="135"/>
    </location>
</feature>
<dbReference type="PROSITE" id="PS50113">
    <property type="entry name" value="PAC"/>
    <property type="match status" value="1"/>
</dbReference>
<organism evidence="8">
    <name type="scientific">marine sediment metagenome</name>
    <dbReference type="NCBI Taxonomy" id="412755"/>
    <lineage>
        <taxon>unclassified sequences</taxon>
        <taxon>metagenomes</taxon>
        <taxon>ecological metagenomes</taxon>
    </lineage>
</organism>
<dbReference type="PANTHER" id="PTHR43047">
    <property type="entry name" value="TWO-COMPONENT HISTIDINE PROTEIN KINASE"/>
    <property type="match status" value="1"/>
</dbReference>
<accession>A0A0F9NMC6</accession>
<dbReference type="NCBIfam" id="TIGR00229">
    <property type="entry name" value="sensory_box"/>
    <property type="match status" value="1"/>
</dbReference>
<dbReference type="InterPro" id="IPR036890">
    <property type="entry name" value="HATPase_C_sf"/>
</dbReference>
<reference evidence="8" key="1">
    <citation type="journal article" date="2015" name="Nature">
        <title>Complex archaea that bridge the gap between prokaryotes and eukaryotes.</title>
        <authorList>
            <person name="Spang A."/>
            <person name="Saw J.H."/>
            <person name="Jorgensen S.L."/>
            <person name="Zaremba-Niedzwiedzka K."/>
            <person name="Martijn J."/>
            <person name="Lind A.E."/>
            <person name="van Eijk R."/>
            <person name="Schleper C."/>
            <person name="Guy L."/>
            <person name="Ettema T.J."/>
        </authorList>
    </citation>
    <scope>NUCLEOTIDE SEQUENCE</scope>
</reference>
<dbReference type="SMART" id="SM00388">
    <property type="entry name" value="HisKA"/>
    <property type="match status" value="1"/>
</dbReference>
<dbReference type="InterPro" id="IPR003661">
    <property type="entry name" value="HisK_dim/P_dom"/>
</dbReference>
<dbReference type="PRINTS" id="PR00344">
    <property type="entry name" value="BCTRLSENSOR"/>
</dbReference>
<dbReference type="FunFam" id="3.30.565.10:FF:000006">
    <property type="entry name" value="Sensor histidine kinase WalK"/>
    <property type="match status" value="1"/>
</dbReference>
<keyword evidence="5" id="KW-0418">Kinase</keyword>
<evidence type="ECO:0000256" key="1">
    <source>
        <dbReference type="ARBA" id="ARBA00000085"/>
    </source>
</evidence>
<dbReference type="GO" id="GO:0005886">
    <property type="term" value="C:plasma membrane"/>
    <property type="evidence" value="ECO:0007669"/>
    <property type="project" value="TreeGrafter"/>
</dbReference>
<comment type="catalytic activity">
    <reaction evidence="1">
        <text>ATP + protein L-histidine = ADP + protein N-phospho-L-histidine.</text>
        <dbReference type="EC" id="2.7.13.3"/>
    </reaction>
</comment>
<evidence type="ECO:0000256" key="3">
    <source>
        <dbReference type="ARBA" id="ARBA00022553"/>
    </source>
</evidence>
<dbReference type="PROSITE" id="PS50109">
    <property type="entry name" value="HIS_KIN"/>
    <property type="match status" value="1"/>
</dbReference>
<dbReference type="SUPFAM" id="SSF55785">
    <property type="entry name" value="PYP-like sensor domain (PAS domain)"/>
    <property type="match status" value="1"/>
</dbReference>
<dbReference type="GO" id="GO:0009927">
    <property type="term" value="F:histidine phosphotransfer kinase activity"/>
    <property type="evidence" value="ECO:0007669"/>
    <property type="project" value="TreeGrafter"/>
</dbReference>
<sequence>MASLSKKNHNPEEYLLDTLNNLDIGFVKVSNDGIILNHNLTFNKIFGYDPEKNLIGTKILDYWLNSEEWNKLREVLYKNGIVKKLVVPAKKVDGKKIFLELNFKLNQNSKGVIISSEGTFTDVTVRIETEQKLKESKHALGKRVKELNCLYEISKLVENPVISIGNIINGTLNLIPPAWQFPSVTCARIIYDGLESKTLNFNVTEWKLDFQIQISDKVLKIEVVYLKNKPFLREEYDLLRDIGTKLKSFIERKEADKVLEEKDHLARIFMENISGFVVLLRPSTREIIVMNKYAEDMGGIPGLTCYGTIGQSKTPCPWCLAPKLWKTRAAQHLVVDALDVIWDTYWDPISDDLYLHYGFDVTEQAQREKNLKELNQIKSQFLRRASHELKTPLVSIKGFTDLLLELKTEEFEIKALSVAQEIKDGCLRLENLVNDIIYTSKLEDSQIQLSKSHENLSELIQSAVNTLKGFSQARKQKILFELPEEMFTMVNKEGIHDVLTNLISNAIKYTPKNGSIKLKAKTNEGYFVIMIEDNGIGFTPEEEKKIFTQFGKIERYGQGFDVVSEGSGLGLYITKKILTHHKGSIWLESEGRNKGTTFFFSLPIIKE</sequence>
<dbReference type="InterPro" id="IPR035965">
    <property type="entry name" value="PAS-like_dom_sf"/>
</dbReference>
<evidence type="ECO:0000256" key="4">
    <source>
        <dbReference type="ARBA" id="ARBA00022679"/>
    </source>
</evidence>
<dbReference type="GO" id="GO:0000155">
    <property type="term" value="F:phosphorelay sensor kinase activity"/>
    <property type="evidence" value="ECO:0007669"/>
    <property type="project" value="InterPro"/>
</dbReference>
<evidence type="ECO:0000313" key="8">
    <source>
        <dbReference type="EMBL" id="KKM89935.1"/>
    </source>
</evidence>
<dbReference type="InterPro" id="IPR000700">
    <property type="entry name" value="PAS-assoc_C"/>
</dbReference>
<dbReference type="Gene3D" id="3.30.450.20">
    <property type="entry name" value="PAS domain"/>
    <property type="match status" value="1"/>
</dbReference>